<dbReference type="InterPro" id="IPR017938">
    <property type="entry name" value="Riboflavin_synthase-like_b-brl"/>
</dbReference>
<name>A0ABQ3ZW57_9ACTN</name>
<dbReference type="PANTHER" id="PTHR30157:SF0">
    <property type="entry name" value="NADPH-DEPENDENT FERRIC-CHELATE REDUCTASE"/>
    <property type="match status" value="1"/>
</dbReference>
<dbReference type="InterPro" id="IPR039374">
    <property type="entry name" value="SIP_fam"/>
</dbReference>
<evidence type="ECO:0000313" key="2">
    <source>
        <dbReference type="EMBL" id="GIE22835.1"/>
    </source>
</evidence>
<dbReference type="CDD" id="cd06193">
    <property type="entry name" value="siderophore_interacting"/>
    <property type="match status" value="1"/>
</dbReference>
<dbReference type="InterPro" id="IPR013113">
    <property type="entry name" value="SIP_FAD-bd"/>
</dbReference>
<dbReference type="PROSITE" id="PS51384">
    <property type="entry name" value="FAD_FR"/>
    <property type="match status" value="1"/>
</dbReference>
<dbReference type="RefSeq" id="WP_203839908.1">
    <property type="nucleotide sequence ID" value="NZ_BAAATV010000011.1"/>
</dbReference>
<sequence>MAAVVEATVVAVQELSPSFKRITFAGCSQMSSGGYDQRIKILLARPGQDGPRLPEESDWYGSWLAMPEDERPIMRTFTIRSQDGPLVDIEFALHGDAGPASAWARAARPGSKLGIIGPGINDEINAVAYAPSEPDPEWHLLVGDDTAIPAIASILESLPPGAAAHVFVQVPHAGDVRDLPCAGRTQITWTIGHGLADAVRGAEFPTGNPYAWVAGESAVVRDVRRYLCSDRGWDSKSHYFGGYWKAGQPG</sequence>
<reference evidence="2 3" key="1">
    <citation type="submission" date="2021-01" db="EMBL/GenBank/DDBJ databases">
        <title>Whole genome shotgun sequence of Actinoplanes humidus NBRC 14915.</title>
        <authorList>
            <person name="Komaki H."/>
            <person name="Tamura T."/>
        </authorList>
    </citation>
    <scope>NUCLEOTIDE SEQUENCE [LARGE SCALE GENOMIC DNA]</scope>
    <source>
        <strain evidence="2 3">NBRC 14915</strain>
    </source>
</reference>
<evidence type="ECO:0000259" key="1">
    <source>
        <dbReference type="PROSITE" id="PS51384"/>
    </source>
</evidence>
<dbReference type="EMBL" id="BOMN01000086">
    <property type="protein sequence ID" value="GIE22835.1"/>
    <property type="molecule type" value="Genomic_DNA"/>
</dbReference>
<keyword evidence="3" id="KW-1185">Reference proteome</keyword>
<dbReference type="Pfam" id="PF08021">
    <property type="entry name" value="FAD_binding_9"/>
    <property type="match status" value="1"/>
</dbReference>
<accession>A0ABQ3ZW57</accession>
<dbReference type="InterPro" id="IPR017927">
    <property type="entry name" value="FAD-bd_FR_type"/>
</dbReference>
<organism evidence="2 3">
    <name type="scientific">Winogradskya humida</name>
    <dbReference type="NCBI Taxonomy" id="113566"/>
    <lineage>
        <taxon>Bacteria</taxon>
        <taxon>Bacillati</taxon>
        <taxon>Actinomycetota</taxon>
        <taxon>Actinomycetes</taxon>
        <taxon>Micromonosporales</taxon>
        <taxon>Micromonosporaceae</taxon>
        <taxon>Winogradskya</taxon>
    </lineage>
</organism>
<dbReference type="Pfam" id="PF04954">
    <property type="entry name" value="SIP"/>
    <property type="match status" value="1"/>
</dbReference>
<dbReference type="SUPFAM" id="SSF63380">
    <property type="entry name" value="Riboflavin synthase domain-like"/>
    <property type="match status" value="1"/>
</dbReference>
<protein>
    <submittedName>
        <fullName evidence="2">Siderophore-interacting protein</fullName>
    </submittedName>
</protein>
<dbReference type="PANTHER" id="PTHR30157">
    <property type="entry name" value="FERRIC REDUCTASE, NADPH-DEPENDENT"/>
    <property type="match status" value="1"/>
</dbReference>
<proteinExistence type="predicted"/>
<gene>
    <name evidence="2" type="ORF">Ahu01nite_059370</name>
</gene>
<evidence type="ECO:0000313" key="3">
    <source>
        <dbReference type="Proteomes" id="UP000603200"/>
    </source>
</evidence>
<dbReference type="InterPro" id="IPR039261">
    <property type="entry name" value="FNR_nucleotide-bd"/>
</dbReference>
<dbReference type="Gene3D" id="3.40.50.80">
    <property type="entry name" value="Nucleotide-binding domain of ferredoxin-NADP reductase (FNR) module"/>
    <property type="match status" value="1"/>
</dbReference>
<dbReference type="Gene3D" id="2.40.30.10">
    <property type="entry name" value="Translation factors"/>
    <property type="match status" value="1"/>
</dbReference>
<dbReference type="InterPro" id="IPR007037">
    <property type="entry name" value="SIP_rossman_dom"/>
</dbReference>
<dbReference type="Proteomes" id="UP000603200">
    <property type="component" value="Unassembled WGS sequence"/>
</dbReference>
<comment type="caution">
    <text evidence="2">The sequence shown here is derived from an EMBL/GenBank/DDBJ whole genome shotgun (WGS) entry which is preliminary data.</text>
</comment>
<feature type="domain" description="FAD-binding FR-type" evidence="1">
    <location>
        <begin position="2"/>
        <end position="125"/>
    </location>
</feature>